<dbReference type="InterPro" id="IPR038152">
    <property type="entry name" value="Carbam_trans_C_sf"/>
</dbReference>
<proteinExistence type="inferred from homology"/>
<evidence type="ECO:0000313" key="5">
    <source>
        <dbReference type="Proteomes" id="UP000625682"/>
    </source>
</evidence>
<dbReference type="PANTHER" id="PTHR34847:SF1">
    <property type="entry name" value="NODULATION PROTEIN U"/>
    <property type="match status" value="1"/>
</dbReference>
<dbReference type="InterPro" id="IPR031730">
    <property type="entry name" value="Carbam_trans_C"/>
</dbReference>
<dbReference type="PANTHER" id="PTHR34847">
    <property type="entry name" value="NODULATION PROTEIN U"/>
    <property type="match status" value="1"/>
</dbReference>
<organism evidence="4 5">
    <name type="scientific">Streptomyces lacrimifluminis</name>
    <dbReference type="NCBI Taxonomy" id="1500077"/>
    <lineage>
        <taxon>Bacteria</taxon>
        <taxon>Bacillati</taxon>
        <taxon>Actinomycetota</taxon>
        <taxon>Actinomycetes</taxon>
        <taxon>Kitasatosporales</taxon>
        <taxon>Streptomycetaceae</taxon>
        <taxon>Streptomyces</taxon>
    </lineage>
</organism>
<gene>
    <name evidence="4" type="primary">nolO</name>
    <name evidence="4" type="ORF">GCM10012282_79970</name>
</gene>
<reference evidence="4" key="1">
    <citation type="journal article" date="2014" name="Int. J. Syst. Evol. Microbiol.">
        <title>Complete genome sequence of Corynebacterium casei LMG S-19264T (=DSM 44701T), isolated from a smear-ripened cheese.</title>
        <authorList>
            <consortium name="US DOE Joint Genome Institute (JGI-PGF)"/>
            <person name="Walter F."/>
            <person name="Albersmeier A."/>
            <person name="Kalinowski J."/>
            <person name="Ruckert C."/>
        </authorList>
    </citation>
    <scope>NUCLEOTIDE SEQUENCE</scope>
    <source>
        <strain evidence="4">CGMCC 4.7272</strain>
    </source>
</reference>
<dbReference type="EMBL" id="BMMU01000065">
    <property type="protein sequence ID" value="GGJ71124.1"/>
    <property type="molecule type" value="Genomic_DNA"/>
</dbReference>
<dbReference type="GO" id="GO:0003824">
    <property type="term" value="F:catalytic activity"/>
    <property type="evidence" value="ECO:0007669"/>
    <property type="project" value="InterPro"/>
</dbReference>
<dbReference type="Pfam" id="PF02543">
    <property type="entry name" value="Carbam_trans_N"/>
    <property type="match status" value="1"/>
</dbReference>
<protein>
    <recommendedName>
        <fullName evidence="6">Carbamoyltransferase</fullName>
    </recommendedName>
</protein>
<comment type="similarity">
    <text evidence="1">Belongs to the NodU/CmcH family.</text>
</comment>
<sequence length="627" mass="68243">MGTRTGGGRTGGAGRDGPVLGISAYYHDSAAALVSEGVPVAAAQEERFSRRRHDAGFPAQAVAYCLREAGLRLDELAAVAFYEDPALKFRRVMATWLATAPHGFPVFRRAFPQWAGWKRHALDDVRARLRVLSGGRPLPPVVAHRHHGSHAASAFLPSPYPSAAVLCVDGVGEWATTTLWHGRGTELVPLAELRFPHSLGMLYSAFTHFCGFKVDSGEYKLMGLAPYGTPRWAPLIRERLINVKTDGSFRLDLRHFAFQYGQTMTGRSFEELFGGPRRTPEGPLTEREFDLAASVQAVTEEVVLRLARTVLERTGERRLCLAGGVALNCVANGRLVDESVCDELWVQPAAGDAGGALGSALAESHGRGAPRTHVRRGTDAMAGALLGPGYSAGEVAEFLDRGGYPAVCLPEPELVERVAAELAEGKVVGWFQGRMEFGPRALGNRSILADPRDPGTQSTLNLKTKFRESFRPFAPAVLAEDAKDWFDLAGESPYMLLTARVAAAQRRTCGPEAEGLTGLDLLRVPRSTIPAVTHVDGSARVQTVTAERNARFHALLTAFRDRTGCPVLVNTSFNVRGEPIVRDPGEAYACFMRTRIDLLVLGDFLLDKRDQPAWREEGDWRAAIPMD</sequence>
<evidence type="ECO:0000313" key="4">
    <source>
        <dbReference type="EMBL" id="GGJ71124.1"/>
    </source>
</evidence>
<comment type="caution">
    <text evidence="4">The sequence shown here is derived from an EMBL/GenBank/DDBJ whole genome shotgun (WGS) entry which is preliminary data.</text>
</comment>
<evidence type="ECO:0000256" key="1">
    <source>
        <dbReference type="ARBA" id="ARBA00006129"/>
    </source>
</evidence>
<name>A0A917PCR5_9ACTN</name>
<feature type="domain" description="Carbamoyltransferase" evidence="2">
    <location>
        <begin position="19"/>
        <end position="361"/>
    </location>
</feature>
<dbReference type="AlphaFoldDB" id="A0A917PCR5"/>
<dbReference type="Pfam" id="PF16861">
    <property type="entry name" value="Carbam_trans_C"/>
    <property type="match status" value="1"/>
</dbReference>
<dbReference type="InterPro" id="IPR051338">
    <property type="entry name" value="NodU/CmcH_Carbamoyltrnsfr"/>
</dbReference>
<evidence type="ECO:0008006" key="6">
    <source>
        <dbReference type="Google" id="ProtNLM"/>
    </source>
</evidence>
<accession>A0A917PCR5</accession>
<dbReference type="Gene3D" id="3.30.420.40">
    <property type="match status" value="2"/>
</dbReference>
<dbReference type="Proteomes" id="UP000625682">
    <property type="component" value="Unassembled WGS sequence"/>
</dbReference>
<reference evidence="4" key="2">
    <citation type="submission" date="2020-09" db="EMBL/GenBank/DDBJ databases">
        <authorList>
            <person name="Sun Q."/>
            <person name="Zhou Y."/>
        </authorList>
    </citation>
    <scope>NUCLEOTIDE SEQUENCE</scope>
    <source>
        <strain evidence="4">CGMCC 4.7272</strain>
    </source>
</reference>
<keyword evidence="5" id="KW-1185">Reference proteome</keyword>
<evidence type="ECO:0000259" key="3">
    <source>
        <dbReference type="Pfam" id="PF16861"/>
    </source>
</evidence>
<evidence type="ECO:0000259" key="2">
    <source>
        <dbReference type="Pfam" id="PF02543"/>
    </source>
</evidence>
<dbReference type="InterPro" id="IPR043129">
    <property type="entry name" value="ATPase_NBD"/>
</dbReference>
<dbReference type="SUPFAM" id="SSF53067">
    <property type="entry name" value="Actin-like ATPase domain"/>
    <property type="match status" value="1"/>
</dbReference>
<dbReference type="CDD" id="cd24098">
    <property type="entry name" value="ASKHA_NBD_TobZ_N"/>
    <property type="match status" value="1"/>
</dbReference>
<dbReference type="RefSeq" id="WP_189152294.1">
    <property type="nucleotide sequence ID" value="NZ_BAABER010000065.1"/>
</dbReference>
<dbReference type="InterPro" id="IPR003696">
    <property type="entry name" value="Carbtransf_dom"/>
</dbReference>
<feature type="domain" description="Carbamoyltransferase C-terminal" evidence="3">
    <location>
        <begin position="419"/>
        <end position="608"/>
    </location>
</feature>
<dbReference type="Gene3D" id="3.90.870.20">
    <property type="entry name" value="Carbamoyltransferase, C-terminal domain"/>
    <property type="match status" value="1"/>
</dbReference>